<evidence type="ECO:0000256" key="1">
    <source>
        <dbReference type="ARBA" id="ARBA00023015"/>
    </source>
</evidence>
<dbReference type="EMBL" id="CP001614">
    <property type="protein sequence ID" value="ACR13168.1"/>
    <property type="molecule type" value="Genomic_DNA"/>
</dbReference>
<feature type="transmembrane region" description="Helical" evidence="4">
    <location>
        <begin position="6"/>
        <end position="25"/>
    </location>
</feature>
<keyword evidence="3" id="KW-0804">Transcription</keyword>
<dbReference type="KEGG" id="ttu:TERTU_0459"/>
<dbReference type="PANTHER" id="PTHR43280:SF2">
    <property type="entry name" value="HTH-TYPE TRANSCRIPTIONAL REGULATOR EXSA"/>
    <property type="match status" value="1"/>
</dbReference>
<dbReference type="GO" id="GO:0043565">
    <property type="term" value="F:sequence-specific DNA binding"/>
    <property type="evidence" value="ECO:0007669"/>
    <property type="project" value="InterPro"/>
</dbReference>
<evidence type="ECO:0000256" key="3">
    <source>
        <dbReference type="ARBA" id="ARBA00023163"/>
    </source>
</evidence>
<feature type="transmembrane region" description="Helical" evidence="4">
    <location>
        <begin position="178"/>
        <end position="196"/>
    </location>
</feature>
<gene>
    <name evidence="6" type="ordered locus">TERTU_0459</name>
</gene>
<keyword evidence="4" id="KW-1133">Transmembrane helix</keyword>
<dbReference type="eggNOG" id="COG2207">
    <property type="taxonomic scope" value="Bacteria"/>
</dbReference>
<accession>C5BMX0</accession>
<feature type="transmembrane region" description="Helical" evidence="4">
    <location>
        <begin position="96"/>
        <end position="117"/>
    </location>
</feature>
<keyword evidence="7" id="KW-1185">Reference proteome</keyword>
<feature type="transmembrane region" description="Helical" evidence="4">
    <location>
        <begin position="129"/>
        <end position="146"/>
    </location>
</feature>
<dbReference type="GO" id="GO:0003700">
    <property type="term" value="F:DNA-binding transcription factor activity"/>
    <property type="evidence" value="ECO:0007669"/>
    <property type="project" value="InterPro"/>
</dbReference>
<dbReference type="HOGENOM" id="CLU_701858_0_0_6"/>
<evidence type="ECO:0000256" key="4">
    <source>
        <dbReference type="SAM" id="Phobius"/>
    </source>
</evidence>
<feature type="transmembrane region" description="Helical" evidence="4">
    <location>
        <begin position="37"/>
        <end position="57"/>
    </location>
</feature>
<feature type="transmembrane region" description="Helical" evidence="4">
    <location>
        <begin position="63"/>
        <end position="84"/>
    </location>
</feature>
<dbReference type="PROSITE" id="PS00041">
    <property type="entry name" value="HTH_ARAC_FAMILY_1"/>
    <property type="match status" value="1"/>
</dbReference>
<dbReference type="AlphaFoldDB" id="C5BMX0"/>
<dbReference type="Pfam" id="PF12833">
    <property type="entry name" value="HTH_18"/>
    <property type="match status" value="1"/>
</dbReference>
<reference evidence="6 7" key="1">
    <citation type="journal article" date="2009" name="PLoS ONE">
        <title>The complete genome of Teredinibacter turnerae T7901: an intracellular endosymbiont of marine wood-boring bivalves (shipworms).</title>
        <authorList>
            <person name="Yang J.C."/>
            <person name="Madupu R."/>
            <person name="Durkin A.S."/>
            <person name="Ekborg N.A."/>
            <person name="Pedamallu C.S."/>
            <person name="Hostetler J.B."/>
            <person name="Radune D."/>
            <person name="Toms B.S."/>
            <person name="Henrissat B."/>
            <person name="Coutinho P.M."/>
            <person name="Schwarz S."/>
            <person name="Field L."/>
            <person name="Trindade-Silva A.E."/>
            <person name="Soares C.A.G."/>
            <person name="Elshahawi S."/>
            <person name="Hanora A."/>
            <person name="Schmidt E.W."/>
            <person name="Haygood M.G."/>
            <person name="Posfai J."/>
            <person name="Benner J."/>
            <person name="Madinger C."/>
            <person name="Nove J."/>
            <person name="Anton B."/>
            <person name="Chaudhary K."/>
            <person name="Foster J."/>
            <person name="Holman A."/>
            <person name="Kumar S."/>
            <person name="Lessard P.A."/>
            <person name="Luyten Y.A."/>
            <person name="Slatko B."/>
            <person name="Wood N."/>
            <person name="Wu B."/>
            <person name="Teplitski M."/>
            <person name="Mougous J.D."/>
            <person name="Ward N."/>
            <person name="Eisen J.A."/>
            <person name="Badger J.H."/>
            <person name="Distel D.L."/>
        </authorList>
    </citation>
    <scope>NUCLEOTIDE SEQUENCE [LARGE SCALE GENOMIC DNA]</scope>
    <source>
        <strain evidence="7">ATCC 39867 / T7901</strain>
    </source>
</reference>
<dbReference type="PRINTS" id="PR00032">
    <property type="entry name" value="HTHARAC"/>
</dbReference>
<dbReference type="PROSITE" id="PS01124">
    <property type="entry name" value="HTH_ARAC_FAMILY_2"/>
    <property type="match status" value="1"/>
</dbReference>
<keyword evidence="1" id="KW-0805">Transcription regulation</keyword>
<feature type="domain" description="HTH araC/xylS-type" evidence="5">
    <location>
        <begin position="263"/>
        <end position="369"/>
    </location>
</feature>
<name>C5BMX0_TERTT</name>
<proteinExistence type="predicted"/>
<dbReference type="Proteomes" id="UP000009080">
    <property type="component" value="Chromosome"/>
</dbReference>
<dbReference type="SMART" id="SM00342">
    <property type="entry name" value="HTH_ARAC"/>
    <property type="match status" value="1"/>
</dbReference>
<protein>
    <submittedName>
        <fullName evidence="6">Transcriptional regulator, AraC family</fullName>
    </submittedName>
</protein>
<dbReference type="STRING" id="377629.TERTU_0459"/>
<dbReference type="PANTHER" id="PTHR43280">
    <property type="entry name" value="ARAC-FAMILY TRANSCRIPTIONAL REGULATOR"/>
    <property type="match status" value="1"/>
</dbReference>
<dbReference type="InterPro" id="IPR009057">
    <property type="entry name" value="Homeodomain-like_sf"/>
</dbReference>
<dbReference type="InterPro" id="IPR018060">
    <property type="entry name" value="HTH_AraC"/>
</dbReference>
<evidence type="ECO:0000313" key="7">
    <source>
        <dbReference type="Proteomes" id="UP000009080"/>
    </source>
</evidence>
<evidence type="ECO:0000259" key="5">
    <source>
        <dbReference type="PROSITE" id="PS01124"/>
    </source>
</evidence>
<dbReference type="OrthoDB" id="345413at2"/>
<feature type="transmembrane region" description="Helical" evidence="4">
    <location>
        <begin position="208"/>
        <end position="230"/>
    </location>
</feature>
<keyword evidence="2" id="KW-0238">DNA-binding</keyword>
<keyword evidence="4" id="KW-0472">Membrane</keyword>
<keyword evidence="4" id="KW-0812">Transmembrane</keyword>
<dbReference type="SUPFAM" id="SSF46689">
    <property type="entry name" value="Homeodomain-like"/>
    <property type="match status" value="1"/>
</dbReference>
<dbReference type="Gene3D" id="1.10.10.60">
    <property type="entry name" value="Homeodomain-like"/>
    <property type="match status" value="1"/>
</dbReference>
<evidence type="ECO:0000313" key="6">
    <source>
        <dbReference type="EMBL" id="ACR13168.1"/>
    </source>
</evidence>
<dbReference type="InterPro" id="IPR018062">
    <property type="entry name" value="HTH_AraC-typ_CS"/>
</dbReference>
<dbReference type="RefSeq" id="WP_015819281.1">
    <property type="nucleotide sequence ID" value="NC_012997.1"/>
</dbReference>
<sequence length="383" mass="42167">MGDISAVIYFLGAPLVALALVLAGLRSAFANATLGRAQLWLAGILVVQLCLEVLVNAERAPAKALWLGLLLASAHLLGPLLLLAFKRADVLRRWDIWLAVAGMVAVLPLVYTTQLQSTYSGSRIFSSGYWLWVNCLDGASLLLFLCHWPTCVYRIRCDLAAPTSVQSWLRSGAQDASAFNQVLVALLCVQWLLALVKLLHCLTLGPPTLVSMLMSWGQVAMLLGLLLLLLAKPQVGIKPVAKSKKYGRYQKYKKSGLVDADKQRIAERIQQVMADPRWVASPTRKLDHLATAARASEHYCSQVINELFDCSFFELLNRARVKLASERLVASPECTILDVALASGFNSKSTFNAAFKRYLGCTPSEYRRANTVKSSLQAYEPTR</sequence>
<dbReference type="InterPro" id="IPR020449">
    <property type="entry name" value="Tscrpt_reg_AraC-type_HTH"/>
</dbReference>
<evidence type="ECO:0000256" key="2">
    <source>
        <dbReference type="ARBA" id="ARBA00023125"/>
    </source>
</evidence>
<organism evidence="6 7">
    <name type="scientific">Teredinibacter turnerae (strain ATCC 39867 / T7901)</name>
    <dbReference type="NCBI Taxonomy" id="377629"/>
    <lineage>
        <taxon>Bacteria</taxon>
        <taxon>Pseudomonadati</taxon>
        <taxon>Pseudomonadota</taxon>
        <taxon>Gammaproteobacteria</taxon>
        <taxon>Cellvibrionales</taxon>
        <taxon>Cellvibrionaceae</taxon>
        <taxon>Teredinibacter</taxon>
    </lineage>
</organism>